<evidence type="ECO:0000256" key="3">
    <source>
        <dbReference type="ARBA" id="ARBA00022741"/>
    </source>
</evidence>
<dbReference type="InterPro" id="IPR051988">
    <property type="entry name" value="HRR_RAD51_Paralog"/>
</dbReference>
<keyword evidence="3" id="KW-0547">Nucleotide-binding</keyword>
<evidence type="ECO:0000313" key="13">
    <source>
        <dbReference type="Proteomes" id="UP001237642"/>
    </source>
</evidence>
<dbReference type="GO" id="GO:0005657">
    <property type="term" value="C:replication fork"/>
    <property type="evidence" value="ECO:0007669"/>
    <property type="project" value="TreeGrafter"/>
</dbReference>
<reference evidence="12" key="2">
    <citation type="submission" date="2023-05" db="EMBL/GenBank/DDBJ databases">
        <authorList>
            <person name="Schelkunov M.I."/>
        </authorList>
    </citation>
    <scope>NUCLEOTIDE SEQUENCE</scope>
    <source>
        <strain evidence="12">Hsosn_3</strain>
        <tissue evidence="12">Leaf</tissue>
    </source>
</reference>
<dbReference type="Gene3D" id="3.40.50.300">
    <property type="entry name" value="P-loop containing nucleotide triphosphate hydrolases"/>
    <property type="match status" value="1"/>
</dbReference>
<evidence type="ECO:0000313" key="12">
    <source>
        <dbReference type="EMBL" id="KAK1398591.1"/>
    </source>
</evidence>
<dbReference type="GO" id="GO:0005524">
    <property type="term" value="F:ATP binding"/>
    <property type="evidence" value="ECO:0007669"/>
    <property type="project" value="UniProtKB-KW"/>
</dbReference>
<evidence type="ECO:0000256" key="9">
    <source>
        <dbReference type="ARBA" id="ARBA00023242"/>
    </source>
</evidence>
<dbReference type="GO" id="GO:0007131">
    <property type="term" value="P:reciprocal meiotic recombination"/>
    <property type="evidence" value="ECO:0007669"/>
    <property type="project" value="TreeGrafter"/>
</dbReference>
<dbReference type="GO" id="GO:0033063">
    <property type="term" value="C:Rad51B-Rad51C-Rad51D-XRCC2 complex"/>
    <property type="evidence" value="ECO:0007669"/>
    <property type="project" value="TreeGrafter"/>
</dbReference>
<dbReference type="SUPFAM" id="SSF52540">
    <property type="entry name" value="P-loop containing nucleoside triphosphate hydrolases"/>
    <property type="match status" value="1"/>
</dbReference>
<keyword evidence="13" id="KW-1185">Reference proteome</keyword>
<comment type="similarity">
    <text evidence="2">Belongs to the RecA family. RAD51 subfamily.</text>
</comment>
<evidence type="ECO:0000256" key="5">
    <source>
        <dbReference type="ARBA" id="ARBA00022840"/>
    </source>
</evidence>
<dbReference type="InterPro" id="IPR027417">
    <property type="entry name" value="P-loop_NTPase"/>
</dbReference>
<dbReference type="PANTHER" id="PTHR46457">
    <property type="entry name" value="DNA REPAIR PROTEIN RAD51 HOMOLOG 4"/>
    <property type="match status" value="1"/>
</dbReference>
<name>A0AAD8J9H2_9APIA</name>
<dbReference type="PANTHER" id="PTHR46457:SF1">
    <property type="entry name" value="DNA REPAIR PROTEIN RAD51 HOMOLOG 4"/>
    <property type="match status" value="1"/>
</dbReference>
<dbReference type="GO" id="GO:0005815">
    <property type="term" value="C:microtubule organizing center"/>
    <property type="evidence" value="ECO:0007669"/>
    <property type="project" value="TreeGrafter"/>
</dbReference>
<comment type="caution">
    <text evidence="12">The sequence shown here is derived from an EMBL/GenBank/DDBJ whole genome shotgun (WGS) entry which is preliminary data.</text>
</comment>
<proteinExistence type="inferred from homology"/>
<comment type="subcellular location">
    <subcellularLocation>
        <location evidence="1">Nucleus</location>
    </subcellularLocation>
</comment>
<dbReference type="GO" id="GO:0000400">
    <property type="term" value="F:four-way junction DNA binding"/>
    <property type="evidence" value="ECO:0007669"/>
    <property type="project" value="TreeGrafter"/>
</dbReference>
<accession>A0AAD8J9H2</accession>
<dbReference type="GO" id="GO:0042148">
    <property type="term" value="P:DNA strand invasion"/>
    <property type="evidence" value="ECO:0007669"/>
    <property type="project" value="TreeGrafter"/>
</dbReference>
<evidence type="ECO:0000256" key="6">
    <source>
        <dbReference type="ARBA" id="ARBA00023125"/>
    </source>
</evidence>
<dbReference type="InterPro" id="IPR020588">
    <property type="entry name" value="RecA_ATP-bd"/>
</dbReference>
<dbReference type="InterPro" id="IPR003593">
    <property type="entry name" value="AAA+_ATPase"/>
</dbReference>
<evidence type="ECO:0000256" key="2">
    <source>
        <dbReference type="ARBA" id="ARBA00007095"/>
    </source>
</evidence>
<dbReference type="InterPro" id="IPR013632">
    <property type="entry name" value="Rad51_C"/>
</dbReference>
<dbReference type="Proteomes" id="UP001237642">
    <property type="component" value="Unassembled WGS sequence"/>
</dbReference>
<keyword evidence="5" id="KW-0067">ATP-binding</keyword>
<dbReference type="AlphaFoldDB" id="A0AAD8J9H2"/>
<dbReference type="CDD" id="cd19489">
    <property type="entry name" value="Rad51D"/>
    <property type="match status" value="1"/>
</dbReference>
<protein>
    <submittedName>
        <fullName evidence="12">DNA repair protein RAD51</fullName>
    </submittedName>
</protein>
<evidence type="ECO:0000256" key="7">
    <source>
        <dbReference type="ARBA" id="ARBA00023172"/>
    </source>
</evidence>
<dbReference type="GO" id="GO:0140664">
    <property type="term" value="F:ATP-dependent DNA damage sensor activity"/>
    <property type="evidence" value="ECO:0007669"/>
    <property type="project" value="InterPro"/>
</dbReference>
<dbReference type="Pfam" id="PF08423">
    <property type="entry name" value="Rad51"/>
    <property type="match status" value="1"/>
</dbReference>
<keyword evidence="4" id="KW-0227">DNA damage</keyword>
<dbReference type="EMBL" id="JAUIZM010000002">
    <property type="protein sequence ID" value="KAK1398591.1"/>
    <property type="molecule type" value="Genomic_DNA"/>
</dbReference>
<dbReference type="GO" id="GO:0000723">
    <property type="term" value="P:telomere maintenance"/>
    <property type="evidence" value="ECO:0007669"/>
    <property type="project" value="TreeGrafter"/>
</dbReference>
<dbReference type="PROSITE" id="PS50162">
    <property type="entry name" value="RECA_2"/>
    <property type="match status" value="1"/>
</dbReference>
<evidence type="ECO:0000256" key="10">
    <source>
        <dbReference type="ARBA" id="ARBA00056000"/>
    </source>
</evidence>
<sequence>MAPLKSLEVENPIIDFNFQQFCASHHIFSVEDFLFHDIYKLQISTKHHSNSERLEQGITVILSIIEAQHQPWVNGMELLEEAQGNKHSISTGYERIDMLLQGGLFRGNLVEVVGPSSSGKTQICLKAAANVAVNNLGSVIFFDTGNSFSPKRIEKLLDQIPDSAKIKTEEARQQVMNKIVCQSVFDIFVLIDLLHQLKSNLKPMTGCSVQMLIVDSVSSLVTPILGSGAHGHALMVSVGFLLKELAYEHNLSVLVTNHMVGAEGGHLKPALGESWKNIPHMRLHLSRDRKSNICSMSILRHPYIAAGKAQDIDAVYEKVFRNTNLQQQPPAMQNMSCSQENDSKLKMTDEFFEKLYKNNVQQHQSMQNISYSQDPSERCV</sequence>
<keyword evidence="6" id="KW-0238">DNA-binding</keyword>
<dbReference type="FunFam" id="3.40.50.300:FF:001665">
    <property type="entry name" value="DNA repair protein RAD51 4"/>
    <property type="match status" value="1"/>
</dbReference>
<reference evidence="12" key="1">
    <citation type="submission" date="2023-02" db="EMBL/GenBank/DDBJ databases">
        <title>Genome of toxic invasive species Heracleum sosnowskyi carries increased number of genes despite the absence of recent whole-genome duplications.</title>
        <authorList>
            <person name="Schelkunov M."/>
            <person name="Shtratnikova V."/>
            <person name="Makarenko M."/>
            <person name="Klepikova A."/>
            <person name="Omelchenko D."/>
            <person name="Novikova G."/>
            <person name="Obukhova E."/>
            <person name="Bogdanov V."/>
            <person name="Penin A."/>
            <person name="Logacheva M."/>
        </authorList>
    </citation>
    <scope>NUCLEOTIDE SEQUENCE</scope>
    <source>
        <strain evidence="12">Hsosn_3</strain>
        <tissue evidence="12">Leaf</tissue>
    </source>
</reference>
<organism evidence="12 13">
    <name type="scientific">Heracleum sosnowskyi</name>
    <dbReference type="NCBI Taxonomy" id="360622"/>
    <lineage>
        <taxon>Eukaryota</taxon>
        <taxon>Viridiplantae</taxon>
        <taxon>Streptophyta</taxon>
        <taxon>Embryophyta</taxon>
        <taxon>Tracheophyta</taxon>
        <taxon>Spermatophyta</taxon>
        <taxon>Magnoliopsida</taxon>
        <taxon>eudicotyledons</taxon>
        <taxon>Gunneridae</taxon>
        <taxon>Pentapetalae</taxon>
        <taxon>asterids</taxon>
        <taxon>campanulids</taxon>
        <taxon>Apiales</taxon>
        <taxon>Apiaceae</taxon>
        <taxon>Apioideae</taxon>
        <taxon>apioid superclade</taxon>
        <taxon>Tordylieae</taxon>
        <taxon>Tordyliinae</taxon>
        <taxon>Heracleum</taxon>
    </lineage>
</organism>
<dbReference type="InterPro" id="IPR047323">
    <property type="entry name" value="Rad51D_C"/>
</dbReference>
<dbReference type="GO" id="GO:0003697">
    <property type="term" value="F:single-stranded DNA binding"/>
    <property type="evidence" value="ECO:0007669"/>
    <property type="project" value="TreeGrafter"/>
</dbReference>
<evidence type="ECO:0000256" key="4">
    <source>
        <dbReference type="ARBA" id="ARBA00022763"/>
    </source>
</evidence>
<evidence type="ECO:0000259" key="11">
    <source>
        <dbReference type="PROSITE" id="PS50162"/>
    </source>
</evidence>
<keyword evidence="8" id="KW-0234">DNA repair</keyword>
<gene>
    <name evidence="12" type="ORF">POM88_008454</name>
</gene>
<evidence type="ECO:0000256" key="8">
    <source>
        <dbReference type="ARBA" id="ARBA00023204"/>
    </source>
</evidence>
<comment type="function">
    <text evidence="10">Involved in the homologous recombination repair (HRR) pathway of double-stranded DNA breaks arising during DNA replication or induced by DNA-damaging agents.</text>
</comment>
<evidence type="ECO:0000256" key="1">
    <source>
        <dbReference type="ARBA" id="ARBA00004123"/>
    </source>
</evidence>
<dbReference type="SMART" id="SM00382">
    <property type="entry name" value="AAA"/>
    <property type="match status" value="1"/>
</dbReference>
<feature type="domain" description="RecA family profile 1" evidence="11">
    <location>
        <begin position="85"/>
        <end position="259"/>
    </location>
</feature>
<dbReference type="GO" id="GO:0000724">
    <property type="term" value="P:double-strand break repair via homologous recombination"/>
    <property type="evidence" value="ECO:0007669"/>
    <property type="project" value="TreeGrafter"/>
</dbReference>
<keyword evidence="9" id="KW-0539">Nucleus</keyword>
<keyword evidence="7" id="KW-0233">DNA recombination</keyword>